<feature type="transmembrane region" description="Helical" evidence="1">
    <location>
        <begin position="251"/>
        <end position="269"/>
    </location>
</feature>
<feature type="transmembrane region" description="Helical" evidence="1">
    <location>
        <begin position="131"/>
        <end position="157"/>
    </location>
</feature>
<feature type="transmembrane region" description="Helical" evidence="1">
    <location>
        <begin position="302"/>
        <end position="321"/>
    </location>
</feature>
<name>A0A939B7B6_9BACT</name>
<dbReference type="Proteomes" id="UP000706891">
    <property type="component" value="Unassembled WGS sequence"/>
</dbReference>
<keyword evidence="1" id="KW-0472">Membrane</keyword>
<keyword evidence="3" id="KW-1185">Reference proteome</keyword>
<evidence type="ECO:0000313" key="2">
    <source>
        <dbReference type="EMBL" id="MBM6673601.1"/>
    </source>
</evidence>
<keyword evidence="1" id="KW-1133">Transmembrane helix</keyword>
<keyword evidence="1" id="KW-0812">Transmembrane</keyword>
<feature type="transmembrane region" description="Helical" evidence="1">
    <location>
        <begin position="328"/>
        <end position="349"/>
    </location>
</feature>
<gene>
    <name evidence="2" type="ORF">H6A34_06910</name>
</gene>
<feature type="transmembrane region" description="Helical" evidence="1">
    <location>
        <begin position="276"/>
        <end position="296"/>
    </location>
</feature>
<proteinExistence type="predicted"/>
<feature type="transmembrane region" description="Helical" evidence="1">
    <location>
        <begin position="28"/>
        <end position="45"/>
    </location>
</feature>
<evidence type="ECO:0000313" key="3">
    <source>
        <dbReference type="Proteomes" id="UP000706891"/>
    </source>
</evidence>
<sequence length="364" mass="42830">MIFYIFIIIVSLLLFNIAQINYKKNIFFILPYTAFILLLSILGGVRDDTVGIDMLVYGVISFENAKYSDTLLGLLKYVPGEWGFHTLMWLCAKISNDIHFMLFVEEFIKIILVSSTALHFKNKFNPTMFMFAYLTFFYFIGYSSMRQMLAISIFIYGLRFYFNNEHKKYIFTCLLAMTFHTSAIFALLIYVIRFIHGKSFKSTIIIHLAIVLFVYLFSFTIMEYILSGNFGLYSEKADLYMEKEGVETAKTNILLAIMFFIISLFYKFWKKDKPDYIIFSVLLVYNLFFLLMSTRFEVAFRISWYQIPFILILYFTYVRFYKNGGRSIMNFLFILLFSLHFIISSIHGLDGTIPYTSKILGINV</sequence>
<feature type="transmembrane region" description="Helical" evidence="1">
    <location>
        <begin position="169"/>
        <end position="192"/>
    </location>
</feature>
<dbReference type="EMBL" id="JACJJG010000028">
    <property type="protein sequence ID" value="MBM6673601.1"/>
    <property type="molecule type" value="Genomic_DNA"/>
</dbReference>
<dbReference type="Pfam" id="PF14897">
    <property type="entry name" value="EpsG"/>
    <property type="match status" value="1"/>
</dbReference>
<reference evidence="2" key="2">
    <citation type="journal article" date="2021" name="Sci. Rep.">
        <title>The distribution of antibiotic resistance genes in chicken gut microbiota commensals.</title>
        <authorList>
            <person name="Juricova H."/>
            <person name="Matiasovicova J."/>
            <person name="Kubasova T."/>
            <person name="Cejkova D."/>
            <person name="Rychlik I."/>
        </authorList>
    </citation>
    <scope>NUCLEOTIDE SEQUENCE</scope>
    <source>
        <strain evidence="2">An824</strain>
    </source>
</reference>
<reference evidence="2" key="1">
    <citation type="submission" date="2020-08" db="EMBL/GenBank/DDBJ databases">
        <authorList>
            <person name="Cejkova D."/>
            <person name="Kubasova T."/>
            <person name="Jahodarova E."/>
            <person name="Rychlik I."/>
        </authorList>
    </citation>
    <scope>NUCLEOTIDE SEQUENCE</scope>
    <source>
        <strain evidence="2">An824</strain>
    </source>
</reference>
<feature type="transmembrane region" description="Helical" evidence="1">
    <location>
        <begin position="204"/>
        <end position="226"/>
    </location>
</feature>
<organism evidence="2 3">
    <name type="scientific">Marseilla massiliensis</name>
    <dbReference type="NCBI Taxonomy" id="1841864"/>
    <lineage>
        <taxon>Bacteria</taxon>
        <taxon>Pseudomonadati</taxon>
        <taxon>Bacteroidota</taxon>
        <taxon>Bacteroidia</taxon>
        <taxon>Bacteroidales</taxon>
        <taxon>Prevotellaceae</taxon>
        <taxon>Marseilla</taxon>
    </lineage>
</organism>
<dbReference type="InterPro" id="IPR049458">
    <property type="entry name" value="EpsG-like"/>
</dbReference>
<dbReference type="AlphaFoldDB" id="A0A939B7B6"/>
<protein>
    <submittedName>
        <fullName evidence="2">EpsG family protein</fullName>
    </submittedName>
</protein>
<dbReference type="RefSeq" id="WP_205104393.1">
    <property type="nucleotide sequence ID" value="NZ_JACJJG010000028.1"/>
</dbReference>
<comment type="caution">
    <text evidence="2">The sequence shown here is derived from an EMBL/GenBank/DDBJ whole genome shotgun (WGS) entry which is preliminary data.</text>
</comment>
<evidence type="ECO:0000256" key="1">
    <source>
        <dbReference type="SAM" id="Phobius"/>
    </source>
</evidence>
<accession>A0A939B7B6</accession>